<feature type="domain" description="Methyl-accepting transducer" evidence="5">
    <location>
        <begin position="98"/>
        <end position="329"/>
    </location>
</feature>
<proteinExistence type="inferred from homology"/>
<organism evidence="6 7">
    <name type="scientific">Pseudooceanicola albus</name>
    <dbReference type="NCBI Taxonomy" id="2692189"/>
    <lineage>
        <taxon>Bacteria</taxon>
        <taxon>Pseudomonadati</taxon>
        <taxon>Pseudomonadota</taxon>
        <taxon>Alphaproteobacteria</taxon>
        <taxon>Rhodobacterales</taxon>
        <taxon>Paracoccaceae</taxon>
        <taxon>Pseudooceanicola</taxon>
    </lineage>
</organism>
<evidence type="ECO:0000313" key="6">
    <source>
        <dbReference type="EMBL" id="MXN20223.1"/>
    </source>
</evidence>
<evidence type="ECO:0000313" key="7">
    <source>
        <dbReference type="Proteomes" id="UP000477911"/>
    </source>
</evidence>
<name>A0A6L7GBP5_9RHOB</name>
<dbReference type="GO" id="GO:0006935">
    <property type="term" value="P:chemotaxis"/>
    <property type="evidence" value="ECO:0007669"/>
    <property type="project" value="UniProtKB-KW"/>
</dbReference>
<keyword evidence="1" id="KW-0145">Chemotaxis</keyword>
<comment type="caution">
    <text evidence="6">The sequence shown here is derived from an EMBL/GenBank/DDBJ whole genome shotgun (WGS) entry which is preliminary data.</text>
</comment>
<sequence>MRAIRTLLAGLMLAALSGMGALLLPPLAVAGLVLVAAVLTLHLTGRPPAPAPPEAPPDAPEESARILPLVRQPPPAVGLSAPHLAALMEILERLALNAVEDTNRSSTDFITRLMDIETRVSSANHQHSAALAELTQIDAMAEGHADDRTVIDEAINTAIGFNQSIQVEYAASTNALQEVETSISELHKELGTISRIAKEIDLLSINAAIAAARAGEAGAGFSVIAQAIRGLALETHNMTLRMEPLLQSARGTVQSHAARKQDSRDRHKGEIGQRLADQVTLLESMRVKLRQLATDYAALIENNRADVEHSQQAGQDVEQAIRAAMATAQYGDIIRQQIETIIGCLKTLRAVSERGAPLAETEPELERLLGGLSGGYVMDSQRRAHAGGGPGTPEEPQVELF</sequence>
<comment type="similarity">
    <text evidence="2">Belongs to the methyl-accepting chemotaxis (MCP) protein family.</text>
</comment>
<reference evidence="6 7" key="1">
    <citation type="submission" date="2019-12" db="EMBL/GenBank/DDBJ databases">
        <authorList>
            <person name="Li M."/>
        </authorList>
    </citation>
    <scope>NUCLEOTIDE SEQUENCE [LARGE SCALE GENOMIC DNA]</scope>
    <source>
        <strain evidence="6 7">GBMRC 2024</strain>
    </source>
</reference>
<dbReference type="GO" id="GO:0016020">
    <property type="term" value="C:membrane"/>
    <property type="evidence" value="ECO:0007669"/>
    <property type="project" value="InterPro"/>
</dbReference>
<feature type="region of interest" description="Disordered" evidence="4">
    <location>
        <begin position="380"/>
        <end position="401"/>
    </location>
</feature>
<dbReference type="InterPro" id="IPR004089">
    <property type="entry name" value="MCPsignal_dom"/>
</dbReference>
<dbReference type="PANTHER" id="PTHR43531">
    <property type="entry name" value="PROTEIN ICFG"/>
    <property type="match status" value="1"/>
</dbReference>
<protein>
    <recommendedName>
        <fullName evidence="5">Methyl-accepting transducer domain-containing protein</fullName>
    </recommendedName>
</protein>
<dbReference type="PANTHER" id="PTHR43531:SF11">
    <property type="entry name" value="METHYL-ACCEPTING CHEMOTAXIS PROTEIN 3"/>
    <property type="match status" value="1"/>
</dbReference>
<evidence type="ECO:0000256" key="1">
    <source>
        <dbReference type="ARBA" id="ARBA00022500"/>
    </source>
</evidence>
<keyword evidence="3" id="KW-0807">Transducer</keyword>
<dbReference type="EMBL" id="WUMU01000024">
    <property type="protein sequence ID" value="MXN20223.1"/>
    <property type="molecule type" value="Genomic_DNA"/>
</dbReference>
<evidence type="ECO:0000256" key="4">
    <source>
        <dbReference type="SAM" id="MobiDB-lite"/>
    </source>
</evidence>
<dbReference type="GO" id="GO:0007165">
    <property type="term" value="P:signal transduction"/>
    <property type="evidence" value="ECO:0007669"/>
    <property type="project" value="UniProtKB-KW"/>
</dbReference>
<evidence type="ECO:0000256" key="3">
    <source>
        <dbReference type="PROSITE-ProRule" id="PRU00284"/>
    </source>
</evidence>
<dbReference type="RefSeq" id="WP_160896345.1">
    <property type="nucleotide sequence ID" value="NZ_WUMU01000024.1"/>
</dbReference>
<dbReference type="InterPro" id="IPR051310">
    <property type="entry name" value="MCP_chemotaxis"/>
</dbReference>
<dbReference type="PROSITE" id="PS50111">
    <property type="entry name" value="CHEMOTAXIS_TRANSDUC_2"/>
    <property type="match status" value="1"/>
</dbReference>
<gene>
    <name evidence="6" type="ORF">GR170_20495</name>
</gene>
<accession>A0A6L7GBP5</accession>
<dbReference type="Pfam" id="PF00015">
    <property type="entry name" value="MCPsignal"/>
    <property type="match status" value="1"/>
</dbReference>
<dbReference type="SUPFAM" id="SSF58104">
    <property type="entry name" value="Methyl-accepting chemotaxis protein (MCP) signaling domain"/>
    <property type="match status" value="1"/>
</dbReference>
<evidence type="ECO:0000256" key="2">
    <source>
        <dbReference type="ARBA" id="ARBA00029447"/>
    </source>
</evidence>
<keyword evidence="7" id="KW-1185">Reference proteome</keyword>
<dbReference type="Proteomes" id="UP000477911">
    <property type="component" value="Unassembled WGS sequence"/>
</dbReference>
<evidence type="ECO:0000259" key="5">
    <source>
        <dbReference type="PROSITE" id="PS50111"/>
    </source>
</evidence>
<dbReference type="Gene3D" id="1.10.287.950">
    <property type="entry name" value="Methyl-accepting chemotaxis protein"/>
    <property type="match status" value="1"/>
</dbReference>
<dbReference type="AlphaFoldDB" id="A0A6L7GBP5"/>